<evidence type="ECO:0000259" key="2">
    <source>
        <dbReference type="PROSITE" id="PS50280"/>
    </source>
</evidence>
<gene>
    <name evidence="3" type="ORF">SAPIO_CDS7424</name>
</gene>
<organism evidence="3 4">
    <name type="scientific">Pseudallescheria apiosperma</name>
    <name type="common">Scedosporium apiospermum</name>
    <dbReference type="NCBI Taxonomy" id="563466"/>
    <lineage>
        <taxon>Eukaryota</taxon>
        <taxon>Fungi</taxon>
        <taxon>Dikarya</taxon>
        <taxon>Ascomycota</taxon>
        <taxon>Pezizomycotina</taxon>
        <taxon>Sordariomycetes</taxon>
        <taxon>Hypocreomycetidae</taxon>
        <taxon>Microascales</taxon>
        <taxon>Microascaceae</taxon>
        <taxon>Scedosporium</taxon>
    </lineage>
</organism>
<keyword evidence="1" id="KW-0732">Signal</keyword>
<proteinExistence type="predicted"/>
<dbReference type="SUPFAM" id="SSF82199">
    <property type="entry name" value="SET domain"/>
    <property type="match status" value="1"/>
</dbReference>
<name>A0A084G1V8_PSEDA</name>
<dbReference type="InterPro" id="IPR046341">
    <property type="entry name" value="SET_dom_sf"/>
</dbReference>
<dbReference type="RefSeq" id="XP_016641119.1">
    <property type="nucleotide sequence ID" value="XM_016789292.1"/>
</dbReference>
<dbReference type="Gene3D" id="2.170.270.10">
    <property type="entry name" value="SET domain"/>
    <property type="match status" value="1"/>
</dbReference>
<dbReference type="PANTHER" id="PTHR47332:SF4">
    <property type="entry name" value="SET DOMAIN-CONTAINING PROTEIN 5"/>
    <property type="match status" value="1"/>
</dbReference>
<reference evidence="3 4" key="1">
    <citation type="journal article" date="2014" name="Genome Announc.">
        <title>Draft genome sequence of the pathogenic fungus Scedosporium apiospermum.</title>
        <authorList>
            <person name="Vandeputte P."/>
            <person name="Ghamrawi S."/>
            <person name="Rechenmann M."/>
            <person name="Iltis A."/>
            <person name="Giraud S."/>
            <person name="Fleury M."/>
            <person name="Thornton C."/>
            <person name="Delhaes L."/>
            <person name="Meyer W."/>
            <person name="Papon N."/>
            <person name="Bouchara J.P."/>
        </authorList>
    </citation>
    <scope>NUCLEOTIDE SEQUENCE [LARGE SCALE GENOMIC DNA]</scope>
    <source>
        <strain evidence="3 4">IHEM 14462</strain>
    </source>
</reference>
<accession>A0A084G1V8</accession>
<dbReference type="HOGENOM" id="CLU_028281_6_0_1"/>
<comment type="caution">
    <text evidence="3">The sequence shown here is derived from an EMBL/GenBank/DDBJ whole genome shotgun (WGS) entry which is preliminary data.</text>
</comment>
<protein>
    <recommendedName>
        <fullName evidence="2">SET domain-containing protein</fullName>
    </recommendedName>
</protein>
<dbReference type="CDD" id="cd20071">
    <property type="entry name" value="SET_SMYD"/>
    <property type="match status" value="1"/>
</dbReference>
<dbReference type="Proteomes" id="UP000028545">
    <property type="component" value="Unassembled WGS sequence"/>
</dbReference>
<feature type="signal peptide" evidence="1">
    <location>
        <begin position="1"/>
        <end position="21"/>
    </location>
</feature>
<dbReference type="Pfam" id="PF00856">
    <property type="entry name" value="SET"/>
    <property type="match status" value="1"/>
</dbReference>
<keyword evidence="4" id="KW-1185">Reference proteome</keyword>
<dbReference type="EMBL" id="JOWA01000110">
    <property type="protein sequence ID" value="KEZ41320.1"/>
    <property type="molecule type" value="Genomic_DNA"/>
</dbReference>
<dbReference type="PANTHER" id="PTHR47332">
    <property type="entry name" value="SET DOMAIN-CONTAINING PROTEIN 5"/>
    <property type="match status" value="1"/>
</dbReference>
<dbReference type="AlphaFoldDB" id="A0A084G1V8"/>
<evidence type="ECO:0000313" key="4">
    <source>
        <dbReference type="Proteomes" id="UP000028545"/>
    </source>
</evidence>
<dbReference type="PROSITE" id="PS50280">
    <property type="entry name" value="SET"/>
    <property type="match status" value="1"/>
</dbReference>
<feature type="chain" id="PRO_5001775238" description="SET domain-containing protein" evidence="1">
    <location>
        <begin position="22"/>
        <end position="427"/>
    </location>
</feature>
<sequence>MDLHSTLLGLILLSAPTLAVALTSSRCPADHGQALSGTAVRRSTCPLPVDDYTASRTGEWSPWTEEPQCVYPEVEDWDEDVKFCVYTFGTYNLGDGISLLTTPEAAANIAGALWNPEPAWRARKHRRRNTNSEASGEIKYRLEEIPGKGIGAVATQKILRKEVFITDLPSLLIDARLETLSERPIEEFEEERKEIYEKAVANLLGKDRVLRLASSRGDSTVDDIFKTNSFLVAMDEGGNHNGLFPEIARINHDCDPNASARFSNEKFTMTAMALRDIEPGEEISFNYIPWGLASDHRDYMTTHFFGFKCRCSLCTAPPEDIKLSDTRRRRIQELEVSLHSGNEPYESAVDKTQELLNLANEEGLHGKMQEFYLDLMGVFYDYGDYQNALVFAEMALNLAKDFEEPGGSVISGIRANIGVLRGLVETS</sequence>
<dbReference type="VEuPathDB" id="FungiDB:SAPIO_CDS7424"/>
<dbReference type="InterPro" id="IPR001214">
    <property type="entry name" value="SET_dom"/>
</dbReference>
<dbReference type="KEGG" id="sapo:SAPIO_CDS7424"/>
<evidence type="ECO:0000256" key="1">
    <source>
        <dbReference type="SAM" id="SignalP"/>
    </source>
</evidence>
<evidence type="ECO:0000313" key="3">
    <source>
        <dbReference type="EMBL" id="KEZ41320.1"/>
    </source>
</evidence>
<dbReference type="InterPro" id="IPR053185">
    <property type="entry name" value="SET_domain_protein"/>
</dbReference>
<dbReference type="GeneID" id="27726496"/>
<dbReference type="OMA" id="PAMIADN"/>
<dbReference type="OrthoDB" id="438641at2759"/>
<feature type="domain" description="SET" evidence="2">
    <location>
        <begin position="134"/>
        <end position="288"/>
    </location>
</feature>
<dbReference type="SMART" id="SM00317">
    <property type="entry name" value="SET"/>
    <property type="match status" value="1"/>
</dbReference>